<sequence length="69" mass="7237">MSGRRQVLAVLLVVVVLLPFGLVGLGGSVGYGTVELVVWLVVVVALVVALLTWGRGPRDVRGARGRTRG</sequence>
<keyword evidence="1" id="KW-0472">Membrane</keyword>
<dbReference type="AlphaFoldDB" id="A0A0U3SYL6"/>
<evidence type="ECO:0000256" key="1">
    <source>
        <dbReference type="SAM" id="Phobius"/>
    </source>
</evidence>
<proteinExistence type="predicted"/>
<dbReference type="Proteomes" id="UP000067689">
    <property type="component" value="Chromosome"/>
</dbReference>
<evidence type="ECO:0000313" key="3">
    <source>
        <dbReference type="Proteomes" id="UP000067689"/>
    </source>
</evidence>
<dbReference type="PATRIC" id="fig|2041.4.peg.539"/>
<dbReference type="KEGG" id="aer:AERYTH_02555"/>
<protein>
    <submittedName>
        <fullName evidence="2">Uncharacterized protein</fullName>
    </submittedName>
</protein>
<keyword evidence="1" id="KW-0812">Transmembrane</keyword>
<keyword evidence="3" id="KW-1185">Reference proteome</keyword>
<keyword evidence="1" id="KW-1133">Transmembrane helix</keyword>
<evidence type="ECO:0000313" key="2">
    <source>
        <dbReference type="EMBL" id="ALX03658.1"/>
    </source>
</evidence>
<dbReference type="EMBL" id="CP011502">
    <property type="protein sequence ID" value="ALX03658.1"/>
    <property type="molecule type" value="Genomic_DNA"/>
</dbReference>
<reference evidence="2 3" key="1">
    <citation type="journal article" date="1991" name="Int. J. Syst. Bacteriol.">
        <title>Description of the erythromycin-producing bacterium Arthrobacter sp. strain NRRL B-3381 as Aeromicrobium erythreum gen. nov., sp. nov.</title>
        <authorList>
            <person name="Miller E.S."/>
            <person name="Woese C.R."/>
            <person name="Brenner S."/>
        </authorList>
    </citation>
    <scope>NUCLEOTIDE SEQUENCE [LARGE SCALE GENOMIC DNA]</scope>
    <source>
        <strain evidence="2 3">AR18</strain>
    </source>
</reference>
<organism evidence="2 3">
    <name type="scientific">Aeromicrobium erythreum</name>
    <dbReference type="NCBI Taxonomy" id="2041"/>
    <lineage>
        <taxon>Bacteria</taxon>
        <taxon>Bacillati</taxon>
        <taxon>Actinomycetota</taxon>
        <taxon>Actinomycetes</taxon>
        <taxon>Propionibacteriales</taxon>
        <taxon>Nocardioidaceae</taxon>
        <taxon>Aeromicrobium</taxon>
    </lineage>
</organism>
<gene>
    <name evidence="2" type="ORF">AERYTH_02555</name>
</gene>
<dbReference type="STRING" id="2041.AERYTH_02555"/>
<dbReference type="RefSeq" id="WP_067854266.1">
    <property type="nucleotide sequence ID" value="NZ_CP011502.1"/>
</dbReference>
<name>A0A0U3SYL6_9ACTN</name>
<feature type="transmembrane region" description="Helical" evidence="1">
    <location>
        <begin position="36"/>
        <end position="54"/>
    </location>
</feature>
<accession>A0A0U3SYL6</accession>